<evidence type="ECO:0000256" key="2">
    <source>
        <dbReference type="SAM" id="Phobius"/>
    </source>
</evidence>
<gene>
    <name evidence="3" type="ORF">QBC34DRAFT_427211</name>
</gene>
<feature type="transmembrane region" description="Helical" evidence="2">
    <location>
        <begin position="54"/>
        <end position="73"/>
    </location>
</feature>
<feature type="transmembrane region" description="Helical" evidence="2">
    <location>
        <begin position="253"/>
        <end position="272"/>
    </location>
</feature>
<name>A0AAV9GGZ9_9PEZI</name>
<keyword evidence="4" id="KW-1185">Reference proteome</keyword>
<feature type="compositionally biased region" description="Low complexity" evidence="1">
    <location>
        <begin position="400"/>
        <end position="411"/>
    </location>
</feature>
<dbReference type="AlphaFoldDB" id="A0AAV9GGZ9"/>
<feature type="transmembrane region" description="Helical" evidence="2">
    <location>
        <begin position="137"/>
        <end position="161"/>
    </location>
</feature>
<feature type="transmembrane region" description="Helical" evidence="2">
    <location>
        <begin position="93"/>
        <end position="116"/>
    </location>
</feature>
<keyword evidence="2" id="KW-0472">Membrane</keyword>
<feature type="transmembrane region" description="Helical" evidence="2">
    <location>
        <begin position="24"/>
        <end position="42"/>
    </location>
</feature>
<feature type="compositionally biased region" description="Low complexity" evidence="1">
    <location>
        <begin position="571"/>
        <end position="581"/>
    </location>
</feature>
<protein>
    <submittedName>
        <fullName evidence="3">Uncharacterized protein</fullName>
    </submittedName>
</protein>
<keyword evidence="2" id="KW-1133">Transmembrane helix</keyword>
<dbReference type="EMBL" id="MU865949">
    <property type="protein sequence ID" value="KAK4447449.1"/>
    <property type="molecule type" value="Genomic_DNA"/>
</dbReference>
<dbReference type="Proteomes" id="UP001321760">
    <property type="component" value="Unassembled WGS sequence"/>
</dbReference>
<evidence type="ECO:0000313" key="3">
    <source>
        <dbReference type="EMBL" id="KAK4447449.1"/>
    </source>
</evidence>
<feature type="compositionally biased region" description="Polar residues" evidence="1">
    <location>
        <begin position="638"/>
        <end position="649"/>
    </location>
</feature>
<feature type="transmembrane region" description="Helical" evidence="2">
    <location>
        <begin position="218"/>
        <end position="241"/>
    </location>
</feature>
<feature type="transmembrane region" description="Helical" evidence="2">
    <location>
        <begin position="181"/>
        <end position="206"/>
    </location>
</feature>
<organism evidence="3 4">
    <name type="scientific">Podospora aff. communis PSN243</name>
    <dbReference type="NCBI Taxonomy" id="3040156"/>
    <lineage>
        <taxon>Eukaryota</taxon>
        <taxon>Fungi</taxon>
        <taxon>Dikarya</taxon>
        <taxon>Ascomycota</taxon>
        <taxon>Pezizomycotina</taxon>
        <taxon>Sordariomycetes</taxon>
        <taxon>Sordariomycetidae</taxon>
        <taxon>Sordariales</taxon>
        <taxon>Podosporaceae</taxon>
        <taxon>Podospora</taxon>
    </lineage>
</organism>
<comment type="caution">
    <text evidence="3">The sequence shown here is derived from an EMBL/GenBank/DDBJ whole genome shotgun (WGS) entry which is preliminary data.</text>
</comment>
<evidence type="ECO:0000313" key="4">
    <source>
        <dbReference type="Proteomes" id="UP001321760"/>
    </source>
</evidence>
<reference evidence="3" key="2">
    <citation type="submission" date="2023-05" db="EMBL/GenBank/DDBJ databases">
        <authorList>
            <consortium name="Lawrence Berkeley National Laboratory"/>
            <person name="Steindorff A."/>
            <person name="Hensen N."/>
            <person name="Bonometti L."/>
            <person name="Westerberg I."/>
            <person name="Brannstrom I.O."/>
            <person name="Guillou S."/>
            <person name="Cros-Aarteil S."/>
            <person name="Calhoun S."/>
            <person name="Haridas S."/>
            <person name="Kuo A."/>
            <person name="Mondo S."/>
            <person name="Pangilinan J."/>
            <person name="Riley R."/>
            <person name="Labutti K."/>
            <person name="Andreopoulos B."/>
            <person name="Lipzen A."/>
            <person name="Chen C."/>
            <person name="Yanf M."/>
            <person name="Daum C."/>
            <person name="Ng V."/>
            <person name="Clum A."/>
            <person name="Ohm R."/>
            <person name="Martin F."/>
            <person name="Silar P."/>
            <person name="Natvig D."/>
            <person name="Lalanne C."/>
            <person name="Gautier V."/>
            <person name="Ament-Velasquez S.L."/>
            <person name="Kruys A."/>
            <person name="Hutchinson M.I."/>
            <person name="Powell A.J."/>
            <person name="Barry K."/>
            <person name="Miller A.N."/>
            <person name="Grigoriev I.V."/>
            <person name="Debuchy R."/>
            <person name="Gladieux P."/>
            <person name="Thoren M.H."/>
            <person name="Johannesson H."/>
        </authorList>
    </citation>
    <scope>NUCLEOTIDE SEQUENCE</scope>
    <source>
        <strain evidence="3">PSN243</strain>
    </source>
</reference>
<feature type="compositionally biased region" description="Low complexity" evidence="1">
    <location>
        <begin position="522"/>
        <end position="538"/>
    </location>
</feature>
<evidence type="ECO:0000256" key="1">
    <source>
        <dbReference type="SAM" id="MobiDB-lite"/>
    </source>
</evidence>
<accession>A0AAV9GGZ9</accession>
<proteinExistence type="predicted"/>
<feature type="region of interest" description="Disordered" evidence="1">
    <location>
        <begin position="361"/>
        <end position="444"/>
    </location>
</feature>
<feature type="region of interest" description="Disordered" evidence="1">
    <location>
        <begin position="461"/>
        <end position="666"/>
    </location>
</feature>
<reference evidence="3" key="1">
    <citation type="journal article" date="2023" name="Mol. Phylogenet. Evol.">
        <title>Genome-scale phylogeny and comparative genomics of the fungal order Sordariales.</title>
        <authorList>
            <person name="Hensen N."/>
            <person name="Bonometti L."/>
            <person name="Westerberg I."/>
            <person name="Brannstrom I.O."/>
            <person name="Guillou S."/>
            <person name="Cros-Aarteil S."/>
            <person name="Calhoun S."/>
            <person name="Haridas S."/>
            <person name="Kuo A."/>
            <person name="Mondo S."/>
            <person name="Pangilinan J."/>
            <person name="Riley R."/>
            <person name="LaButti K."/>
            <person name="Andreopoulos B."/>
            <person name="Lipzen A."/>
            <person name="Chen C."/>
            <person name="Yan M."/>
            <person name="Daum C."/>
            <person name="Ng V."/>
            <person name="Clum A."/>
            <person name="Steindorff A."/>
            <person name="Ohm R.A."/>
            <person name="Martin F."/>
            <person name="Silar P."/>
            <person name="Natvig D.O."/>
            <person name="Lalanne C."/>
            <person name="Gautier V."/>
            <person name="Ament-Velasquez S.L."/>
            <person name="Kruys A."/>
            <person name="Hutchinson M.I."/>
            <person name="Powell A.J."/>
            <person name="Barry K."/>
            <person name="Miller A.N."/>
            <person name="Grigoriev I.V."/>
            <person name="Debuchy R."/>
            <person name="Gladieux P."/>
            <person name="Hiltunen Thoren M."/>
            <person name="Johannesson H."/>
        </authorList>
    </citation>
    <scope>NUCLEOTIDE SEQUENCE</scope>
    <source>
        <strain evidence="3">PSN243</strain>
    </source>
</reference>
<sequence length="666" mass="73702">MSSTWTLWTLPAQAAPKSDVKYSTFVTIWAFACVLFAVLFHRKLSSPTPVWPEFKSIGGSTVLLAVWYTGSAVDRWLHYDQCALSNGYILFEPILKVLQVISTIWFLWGTYSIVWQELERRFEGERLIGKWWFAAKVAIFIVGLTSFYYVVLDVATAVVWLQFLSLNIISDVATKRNNFELAMTASFTVFGILTMLAVVATIFIRARKREGSWAKTRVYLVIATAVLLFRSMSECILVAMVHNGSLLRIAAQVSYDIAYGVLTCVYLAFMYLQACQLVSKLDMGAEPAEKVRSDVRAWILDRLRTVTQNHVLTAPALSSILDEASAELAQILEHGPLSLASDLTAEKKTKVARDYVKQLRRESPRFVPQPKTMPDLPQLASNGRIRRVPVGRQSAPPMPSSSAYESLRSSSNPEIRKPSSVPDMRANRFAPRGLGENPLTGSGQWQPNVALIEEHQPQAAYTPAQPFGNDRFAPAATNAPSFSQRVEAAGFVGGQGQQQQRRRFGPQGGGNTIPEAGLGQDQEYPPESYAPQPQAYPAQSPPQSPAQSYSPQPSPQEYPPASQEYVPQYAPPVEAQAARPPAQRRRFEPTRDPSVPSVPFVPQGVQVPLHVPQAEFPPQPPSMFQSNGRSRQVYAETVTDSEVASTRSPVNFDYALPDLGQLNPPG</sequence>
<keyword evidence="2" id="KW-0812">Transmembrane</keyword>